<accession>A0AAW1K8I6</accession>
<dbReference type="PANTHER" id="PTHR24056">
    <property type="entry name" value="CELL DIVISION PROTEIN KINASE"/>
    <property type="match status" value="1"/>
</dbReference>
<reference evidence="9 10" key="1">
    <citation type="submission" date="2024-03" db="EMBL/GenBank/DDBJ databases">
        <title>WGS assembly of Saponaria officinalis var. Norfolk2.</title>
        <authorList>
            <person name="Jenkins J."/>
            <person name="Shu S."/>
            <person name="Grimwood J."/>
            <person name="Barry K."/>
            <person name="Goodstein D."/>
            <person name="Schmutz J."/>
            <person name="Leebens-Mack J."/>
            <person name="Osbourn A."/>
        </authorList>
    </citation>
    <scope>NUCLEOTIDE SEQUENCE [LARGE SCALE GENOMIC DNA]</scope>
    <source>
        <strain evidence="10">cv. Norfolk2</strain>
        <strain evidence="9">JIC</strain>
        <tissue evidence="9">Leaf</tissue>
    </source>
</reference>
<dbReference type="FunFam" id="3.30.200.20:FF:000172">
    <property type="entry name" value="cyclin-dependent kinase G-2 isoform X1"/>
    <property type="match status" value="1"/>
</dbReference>
<dbReference type="PROSITE" id="PS50011">
    <property type="entry name" value="PROTEIN_KINASE_DOM"/>
    <property type="match status" value="1"/>
</dbReference>
<dbReference type="InterPro" id="IPR050108">
    <property type="entry name" value="CDK"/>
</dbReference>
<dbReference type="GO" id="GO:0005634">
    <property type="term" value="C:nucleus"/>
    <property type="evidence" value="ECO:0007669"/>
    <property type="project" value="TreeGrafter"/>
</dbReference>
<comment type="similarity">
    <text evidence="1">Belongs to the protein kinase superfamily. CMGC Ser/Thr protein kinase family. CDC2/CDKX subfamily.</text>
</comment>
<evidence type="ECO:0000256" key="5">
    <source>
        <dbReference type="ARBA" id="ARBA00022777"/>
    </source>
</evidence>
<keyword evidence="4" id="KW-0547">Nucleotide-binding</keyword>
<keyword evidence="2" id="KW-0723">Serine/threonine-protein kinase</keyword>
<dbReference type="GO" id="GO:0007346">
    <property type="term" value="P:regulation of mitotic cell cycle"/>
    <property type="evidence" value="ECO:0007669"/>
    <property type="project" value="TreeGrafter"/>
</dbReference>
<keyword evidence="5" id="KW-0418">Kinase</keyword>
<dbReference type="Gene3D" id="1.10.510.10">
    <property type="entry name" value="Transferase(Phosphotransferase) domain 1"/>
    <property type="match status" value="1"/>
</dbReference>
<dbReference type="FunFam" id="1.10.510.10:FF:000624">
    <property type="entry name" value="Mitogen-activated protein kinase"/>
    <property type="match status" value="1"/>
</dbReference>
<dbReference type="EMBL" id="JBDFQZ010000006">
    <property type="protein sequence ID" value="KAK9714021.1"/>
    <property type="molecule type" value="Genomic_DNA"/>
</dbReference>
<evidence type="ECO:0000256" key="3">
    <source>
        <dbReference type="ARBA" id="ARBA00022679"/>
    </source>
</evidence>
<dbReference type="AlphaFoldDB" id="A0AAW1K8I6"/>
<feature type="domain" description="Protein kinase" evidence="8">
    <location>
        <begin position="226"/>
        <end position="475"/>
    </location>
</feature>
<keyword evidence="6" id="KW-0067">ATP-binding</keyword>
<evidence type="ECO:0000256" key="6">
    <source>
        <dbReference type="ARBA" id="ARBA00022840"/>
    </source>
</evidence>
<evidence type="ECO:0000313" key="9">
    <source>
        <dbReference type="EMBL" id="KAK9714022.1"/>
    </source>
</evidence>
<dbReference type="GO" id="GO:0005524">
    <property type="term" value="F:ATP binding"/>
    <property type="evidence" value="ECO:0007669"/>
    <property type="project" value="UniProtKB-KW"/>
</dbReference>
<evidence type="ECO:0000256" key="2">
    <source>
        <dbReference type="ARBA" id="ARBA00022527"/>
    </source>
</evidence>
<dbReference type="Proteomes" id="UP001443914">
    <property type="component" value="Unassembled WGS sequence"/>
</dbReference>
<gene>
    <name evidence="9" type="ORF">RND81_06G066100</name>
</gene>
<sequence>MAAEKVSLTRRVGLSHVSKRGASERIGDFCFRGKIRSESVELRVEEHDVIEYDDGLSFPLRKRRKFSPSVDDTDDLMKDLWRSPVEGQSSLINEDDLEPGQIDEEDFTRAHNISTSRWAVDDNLDVGGKGMCGTAVKGEEFKRRSSSPESGITQRDRSDGSFGECLEKRFYGGDECSESECEDEDHIDLDNGDDEIASESDSDCEDGARVFGGRNMLMGCRSVYEFERLGRISEGSYGIVHKARDKESGDIVALKKLKMDKENGEGFPIYFLREINTLLALNHPSIVNVREVVVDDNVRNGFDNIFMAMDYVEHDLKALMMSRKQCFSQCEVKGLMLQLLEGVNYLHDNWILHRDLKTSNILVNDKGELKICDFGMARQYGSPSKPYTTLVVTLWYRAPELLLGAKEYSTAVDMWSVGCIMAELLTNKPIFDGKTELEQLNKIFKMLGTPNVNIWPNYSKLPGSKLKYVNQPHNQ</sequence>
<keyword evidence="3" id="KW-0808">Transferase</keyword>
<evidence type="ECO:0000256" key="4">
    <source>
        <dbReference type="ARBA" id="ARBA00022741"/>
    </source>
</evidence>
<dbReference type="EMBL" id="JBDFQZ010000006">
    <property type="protein sequence ID" value="KAK9714022.1"/>
    <property type="molecule type" value="Genomic_DNA"/>
</dbReference>
<dbReference type="InterPro" id="IPR000719">
    <property type="entry name" value="Prot_kinase_dom"/>
</dbReference>
<proteinExistence type="inferred from homology"/>
<dbReference type="InterPro" id="IPR011009">
    <property type="entry name" value="Kinase-like_dom_sf"/>
</dbReference>
<evidence type="ECO:0000256" key="1">
    <source>
        <dbReference type="ARBA" id="ARBA00006485"/>
    </source>
</evidence>
<dbReference type="InterPro" id="IPR008271">
    <property type="entry name" value="Ser/Thr_kinase_AS"/>
</dbReference>
<keyword evidence="10" id="KW-1185">Reference proteome</keyword>
<dbReference type="SUPFAM" id="SSF56112">
    <property type="entry name" value="Protein kinase-like (PK-like)"/>
    <property type="match status" value="1"/>
</dbReference>
<name>A0AAW1K8I6_SAPOF</name>
<organism evidence="9 10">
    <name type="scientific">Saponaria officinalis</name>
    <name type="common">Common soapwort</name>
    <name type="synonym">Lychnis saponaria</name>
    <dbReference type="NCBI Taxonomy" id="3572"/>
    <lineage>
        <taxon>Eukaryota</taxon>
        <taxon>Viridiplantae</taxon>
        <taxon>Streptophyta</taxon>
        <taxon>Embryophyta</taxon>
        <taxon>Tracheophyta</taxon>
        <taxon>Spermatophyta</taxon>
        <taxon>Magnoliopsida</taxon>
        <taxon>eudicotyledons</taxon>
        <taxon>Gunneridae</taxon>
        <taxon>Pentapetalae</taxon>
        <taxon>Caryophyllales</taxon>
        <taxon>Caryophyllaceae</taxon>
        <taxon>Caryophylleae</taxon>
        <taxon>Saponaria</taxon>
    </lineage>
</organism>
<feature type="region of interest" description="Disordered" evidence="7">
    <location>
        <begin position="176"/>
        <end position="203"/>
    </location>
</feature>
<dbReference type="GO" id="GO:0010556">
    <property type="term" value="P:regulation of macromolecule biosynthetic process"/>
    <property type="evidence" value="ECO:0007669"/>
    <property type="project" value="UniProtKB-ARBA"/>
</dbReference>
<dbReference type="SMART" id="SM00220">
    <property type="entry name" value="S_TKc"/>
    <property type="match status" value="1"/>
</dbReference>
<dbReference type="Gene3D" id="3.30.200.20">
    <property type="entry name" value="Phosphorylase Kinase, domain 1"/>
    <property type="match status" value="1"/>
</dbReference>
<protein>
    <recommendedName>
        <fullName evidence="8">Protein kinase domain-containing protein</fullName>
    </recommendedName>
</protein>
<comment type="caution">
    <text evidence="9">The sequence shown here is derived from an EMBL/GenBank/DDBJ whole genome shotgun (WGS) entry which is preliminary data.</text>
</comment>
<dbReference type="Pfam" id="PF00069">
    <property type="entry name" value="Pkinase"/>
    <property type="match status" value="1"/>
</dbReference>
<evidence type="ECO:0000259" key="8">
    <source>
        <dbReference type="PROSITE" id="PS50011"/>
    </source>
</evidence>
<dbReference type="PROSITE" id="PS00108">
    <property type="entry name" value="PROTEIN_KINASE_ST"/>
    <property type="match status" value="1"/>
</dbReference>
<dbReference type="PANTHER" id="PTHR24056:SF415">
    <property type="entry name" value="CYCLIN-DEPENDENT KINASE G1"/>
    <property type="match status" value="1"/>
</dbReference>
<evidence type="ECO:0000256" key="7">
    <source>
        <dbReference type="SAM" id="MobiDB-lite"/>
    </source>
</evidence>
<evidence type="ECO:0000313" key="10">
    <source>
        <dbReference type="Proteomes" id="UP001443914"/>
    </source>
</evidence>
<dbReference type="GO" id="GO:0080090">
    <property type="term" value="P:regulation of primary metabolic process"/>
    <property type="evidence" value="ECO:0007669"/>
    <property type="project" value="UniProtKB-ARBA"/>
</dbReference>
<dbReference type="GO" id="GO:0004674">
    <property type="term" value="F:protein serine/threonine kinase activity"/>
    <property type="evidence" value="ECO:0007669"/>
    <property type="project" value="UniProtKB-KW"/>
</dbReference>
<feature type="region of interest" description="Disordered" evidence="7">
    <location>
        <begin position="139"/>
        <end position="160"/>
    </location>
</feature>